<accession>A0A812ICL3</accession>
<reference evidence="2" key="1">
    <citation type="submission" date="2021-02" db="EMBL/GenBank/DDBJ databases">
        <authorList>
            <person name="Dougan E. K."/>
            <person name="Rhodes N."/>
            <person name="Thang M."/>
            <person name="Chan C."/>
        </authorList>
    </citation>
    <scope>NUCLEOTIDE SEQUENCE</scope>
</reference>
<keyword evidence="1" id="KW-1133">Transmembrane helix</keyword>
<comment type="caution">
    <text evidence="2">The sequence shown here is derived from an EMBL/GenBank/DDBJ whole genome shotgun (WGS) entry which is preliminary data.</text>
</comment>
<keyword evidence="1" id="KW-0472">Membrane</keyword>
<proteinExistence type="predicted"/>
<gene>
    <name evidence="2" type="ORF">SNAT2548_LOCUS3671</name>
</gene>
<evidence type="ECO:0000313" key="3">
    <source>
        <dbReference type="Proteomes" id="UP000604046"/>
    </source>
</evidence>
<sequence>MRQLEVVREVFTESILYAADLRTRRDNLDDAVQKFAAAHSLLKDGGSGLPPIMLPERQDLLTQWERVDTAWGHFRMYQQDMTVDDISRTEGAMELLVEELKTMVPLLHIVDVKSAQQFPWSTVIYSSLAAILACCCCFMACRIILGRQQKAAAAVEKAAMSARASAAVADEV</sequence>
<protein>
    <submittedName>
        <fullName evidence="2">Uncharacterized protein</fullName>
    </submittedName>
</protein>
<organism evidence="2 3">
    <name type="scientific">Symbiodinium natans</name>
    <dbReference type="NCBI Taxonomy" id="878477"/>
    <lineage>
        <taxon>Eukaryota</taxon>
        <taxon>Sar</taxon>
        <taxon>Alveolata</taxon>
        <taxon>Dinophyceae</taxon>
        <taxon>Suessiales</taxon>
        <taxon>Symbiodiniaceae</taxon>
        <taxon>Symbiodinium</taxon>
    </lineage>
</organism>
<evidence type="ECO:0000256" key="1">
    <source>
        <dbReference type="SAM" id="Phobius"/>
    </source>
</evidence>
<keyword evidence="3" id="KW-1185">Reference proteome</keyword>
<dbReference type="Proteomes" id="UP000604046">
    <property type="component" value="Unassembled WGS sequence"/>
</dbReference>
<name>A0A812ICL3_9DINO</name>
<evidence type="ECO:0000313" key="2">
    <source>
        <dbReference type="EMBL" id="CAE7030161.1"/>
    </source>
</evidence>
<dbReference type="EMBL" id="CAJNDS010000224">
    <property type="protein sequence ID" value="CAE7030161.1"/>
    <property type="molecule type" value="Genomic_DNA"/>
</dbReference>
<dbReference type="AlphaFoldDB" id="A0A812ICL3"/>
<keyword evidence="1" id="KW-0812">Transmembrane</keyword>
<feature type="transmembrane region" description="Helical" evidence="1">
    <location>
        <begin position="123"/>
        <end position="145"/>
    </location>
</feature>